<dbReference type="PROSITE" id="PS00449">
    <property type="entry name" value="ATPASE_A"/>
    <property type="match status" value="1"/>
</dbReference>
<keyword evidence="11" id="KW-1003">Cell membrane</keyword>
<evidence type="ECO:0000256" key="3">
    <source>
        <dbReference type="ARBA" id="ARBA00022448"/>
    </source>
</evidence>
<proteinExistence type="inferred from homology"/>
<keyword evidence="5 11" id="KW-0812">Transmembrane</keyword>
<evidence type="ECO:0000256" key="1">
    <source>
        <dbReference type="ARBA" id="ARBA00004141"/>
    </source>
</evidence>
<organism evidence="13 14">
    <name type="scientific">Candidatus Berkelbacteria bacterium CG10_big_fil_rev_8_21_14_0_10_43_14</name>
    <dbReference type="NCBI Taxonomy" id="1974515"/>
    <lineage>
        <taxon>Bacteria</taxon>
        <taxon>Candidatus Berkelbacteria</taxon>
    </lineage>
</organism>
<evidence type="ECO:0000256" key="7">
    <source>
        <dbReference type="ARBA" id="ARBA00022989"/>
    </source>
</evidence>
<dbReference type="InterPro" id="IPR023011">
    <property type="entry name" value="ATP_synth_F0_asu_AS"/>
</dbReference>
<keyword evidence="6 11" id="KW-0375">Hydrogen ion transport</keyword>
<gene>
    <name evidence="11 13" type="primary">atpB</name>
    <name evidence="13" type="ORF">COT79_00415</name>
</gene>
<evidence type="ECO:0000256" key="2">
    <source>
        <dbReference type="ARBA" id="ARBA00006810"/>
    </source>
</evidence>
<feature type="transmembrane region" description="Helical" evidence="11">
    <location>
        <begin position="76"/>
        <end position="96"/>
    </location>
</feature>
<dbReference type="AlphaFoldDB" id="A0A2M6RB40"/>
<dbReference type="GO" id="GO:0046933">
    <property type="term" value="F:proton-transporting ATP synthase activity, rotational mechanism"/>
    <property type="evidence" value="ECO:0007669"/>
    <property type="project" value="UniProtKB-UniRule"/>
</dbReference>
<dbReference type="GO" id="GO:0045259">
    <property type="term" value="C:proton-transporting ATP synthase complex"/>
    <property type="evidence" value="ECO:0007669"/>
    <property type="project" value="UniProtKB-KW"/>
</dbReference>
<keyword evidence="4 11" id="KW-0138">CF(0)</keyword>
<evidence type="ECO:0000256" key="8">
    <source>
        <dbReference type="ARBA" id="ARBA00023065"/>
    </source>
</evidence>
<dbReference type="PRINTS" id="PR00123">
    <property type="entry name" value="ATPASEA"/>
</dbReference>
<feature type="transmembrane region" description="Helical" evidence="11">
    <location>
        <begin position="124"/>
        <end position="143"/>
    </location>
</feature>
<keyword evidence="7 11" id="KW-1133">Transmembrane helix</keyword>
<dbReference type="GO" id="GO:0005886">
    <property type="term" value="C:plasma membrane"/>
    <property type="evidence" value="ECO:0007669"/>
    <property type="project" value="UniProtKB-SubCell"/>
</dbReference>
<feature type="transmembrane region" description="Helical" evidence="11">
    <location>
        <begin position="24"/>
        <end position="41"/>
    </location>
</feature>
<dbReference type="CDD" id="cd00310">
    <property type="entry name" value="ATP-synt_Fo_a_6"/>
    <property type="match status" value="1"/>
</dbReference>
<dbReference type="NCBIfam" id="TIGR01131">
    <property type="entry name" value="ATP_synt_6_or_A"/>
    <property type="match status" value="1"/>
</dbReference>
<evidence type="ECO:0000256" key="6">
    <source>
        <dbReference type="ARBA" id="ARBA00022781"/>
    </source>
</evidence>
<comment type="similarity">
    <text evidence="2 11 12">Belongs to the ATPase A chain family.</text>
</comment>
<feature type="transmembrane region" description="Helical" evidence="11">
    <location>
        <begin position="215"/>
        <end position="238"/>
    </location>
</feature>
<dbReference type="Gene3D" id="1.20.120.220">
    <property type="entry name" value="ATP synthase, F0 complex, subunit A"/>
    <property type="match status" value="1"/>
</dbReference>
<evidence type="ECO:0000256" key="11">
    <source>
        <dbReference type="HAMAP-Rule" id="MF_01393"/>
    </source>
</evidence>
<dbReference type="SUPFAM" id="SSF81336">
    <property type="entry name" value="F1F0 ATP synthase subunit A"/>
    <property type="match status" value="1"/>
</dbReference>
<name>A0A2M6RB40_9BACT</name>
<feature type="transmembrane region" description="Helical" evidence="11">
    <location>
        <begin position="186"/>
        <end position="208"/>
    </location>
</feature>
<evidence type="ECO:0000256" key="10">
    <source>
        <dbReference type="ARBA" id="ARBA00023310"/>
    </source>
</evidence>
<dbReference type="HAMAP" id="MF_01393">
    <property type="entry name" value="ATP_synth_a_bact"/>
    <property type="match status" value="1"/>
</dbReference>
<dbReference type="InterPro" id="IPR045082">
    <property type="entry name" value="ATP_syn_F0_a_bact/chloroplast"/>
</dbReference>
<accession>A0A2M6RB40</accession>
<evidence type="ECO:0000256" key="5">
    <source>
        <dbReference type="ARBA" id="ARBA00022692"/>
    </source>
</evidence>
<keyword evidence="8 11" id="KW-0406">Ion transport</keyword>
<keyword evidence="10 11" id="KW-0066">ATP synthesis</keyword>
<dbReference type="PANTHER" id="PTHR42823:SF3">
    <property type="entry name" value="ATP SYNTHASE SUBUNIT A, CHLOROPLASTIC"/>
    <property type="match status" value="1"/>
</dbReference>
<dbReference type="EMBL" id="PEZX01000008">
    <property type="protein sequence ID" value="PIS07230.1"/>
    <property type="molecule type" value="Genomic_DNA"/>
</dbReference>
<evidence type="ECO:0000256" key="12">
    <source>
        <dbReference type="RuleBase" id="RU000483"/>
    </source>
</evidence>
<dbReference type="GO" id="GO:0042777">
    <property type="term" value="P:proton motive force-driven plasma membrane ATP synthesis"/>
    <property type="evidence" value="ECO:0007669"/>
    <property type="project" value="TreeGrafter"/>
</dbReference>
<dbReference type="PANTHER" id="PTHR42823">
    <property type="entry name" value="ATP SYNTHASE SUBUNIT A, CHLOROPLASTIC"/>
    <property type="match status" value="1"/>
</dbReference>
<comment type="subcellular location">
    <subcellularLocation>
        <location evidence="11 12">Cell membrane</location>
        <topology evidence="11 12">Multi-pass membrane protein</topology>
    </subcellularLocation>
    <subcellularLocation>
        <location evidence="1">Membrane</location>
        <topology evidence="1">Multi-pass membrane protein</topology>
    </subcellularLocation>
</comment>
<comment type="function">
    <text evidence="11 12">Key component of the proton channel; it plays a direct role in the translocation of protons across the membrane.</text>
</comment>
<sequence length="246" mass="27109">MIEISLAAEKIAHIGPLSITNSLLATWIIIGVLVIFSLIVARNVKLIPKGITNFFELIIEFLLDTIENVTGDKKKALTLLPFLGTLFIFIIVNNWFGLFPGFGSITIFNGEHTVPLLRGGNADINSTLALALISVCVTHYIGMKQLGFFAHWKKYFNFFPNPIMGFVGLLELISEFSKMISFTFRLFGNIFAGEVLLLVIGAIAPLIAPLPFFGLEILVGLIQALVFMMLTLVFINIATQPHGAEH</sequence>
<keyword evidence="9 11" id="KW-0472">Membrane</keyword>
<dbReference type="InterPro" id="IPR000568">
    <property type="entry name" value="ATP_synth_F0_asu"/>
</dbReference>
<comment type="caution">
    <text evidence="13">The sequence shown here is derived from an EMBL/GenBank/DDBJ whole genome shotgun (WGS) entry which is preliminary data.</text>
</comment>
<evidence type="ECO:0000256" key="9">
    <source>
        <dbReference type="ARBA" id="ARBA00023136"/>
    </source>
</evidence>
<keyword evidence="3 11" id="KW-0813">Transport</keyword>
<reference evidence="14" key="1">
    <citation type="submission" date="2017-09" db="EMBL/GenBank/DDBJ databases">
        <title>Depth-based differentiation of microbial function through sediment-hosted aquifers and enrichment of novel symbionts in the deep terrestrial subsurface.</title>
        <authorList>
            <person name="Probst A.J."/>
            <person name="Ladd B."/>
            <person name="Jarett J.K."/>
            <person name="Geller-Mcgrath D.E."/>
            <person name="Sieber C.M.K."/>
            <person name="Emerson J.B."/>
            <person name="Anantharaman K."/>
            <person name="Thomas B.C."/>
            <person name="Malmstrom R."/>
            <person name="Stieglmeier M."/>
            <person name="Klingl A."/>
            <person name="Woyke T."/>
            <person name="Ryan C.M."/>
            <person name="Banfield J.F."/>
        </authorList>
    </citation>
    <scope>NUCLEOTIDE SEQUENCE [LARGE SCALE GENOMIC DNA]</scope>
</reference>
<dbReference type="Proteomes" id="UP000231162">
    <property type="component" value="Unassembled WGS sequence"/>
</dbReference>
<protein>
    <recommendedName>
        <fullName evidence="11 12">ATP synthase subunit a</fullName>
    </recommendedName>
    <alternativeName>
        <fullName evidence="11">ATP synthase F0 sector subunit a</fullName>
    </alternativeName>
    <alternativeName>
        <fullName evidence="11">F-ATPase subunit 6</fullName>
    </alternativeName>
</protein>
<evidence type="ECO:0000313" key="13">
    <source>
        <dbReference type="EMBL" id="PIS07230.1"/>
    </source>
</evidence>
<dbReference type="Pfam" id="PF00119">
    <property type="entry name" value="ATP-synt_A"/>
    <property type="match status" value="1"/>
</dbReference>
<dbReference type="InterPro" id="IPR035908">
    <property type="entry name" value="F0_ATP_A_sf"/>
</dbReference>
<evidence type="ECO:0000313" key="14">
    <source>
        <dbReference type="Proteomes" id="UP000231162"/>
    </source>
</evidence>
<evidence type="ECO:0000256" key="4">
    <source>
        <dbReference type="ARBA" id="ARBA00022547"/>
    </source>
</evidence>